<proteinExistence type="predicted"/>
<evidence type="ECO:0000313" key="2">
    <source>
        <dbReference type="EMBL" id="GFD06898.1"/>
    </source>
</evidence>
<sequence length="182" mass="19911">MVDLPPPDHDAAFPEDEPVHPKPAHTVLHLAPTQPEGYVGDDDMKDDEEEDPDEDPKEEPIDQLVPEPNNMDRKMGVGDDDEEEMEVDEDDGENGGNDDEDKAEVINPYEEVDPLNQPPPTSDEESKFAPPVVLIVDANDKPVPLVIQFGGNFHVGESSSTQTLLAGKSWVHAPGLMGCNLE</sequence>
<feature type="region of interest" description="Disordered" evidence="1">
    <location>
        <begin position="1"/>
        <end position="127"/>
    </location>
</feature>
<gene>
    <name evidence="2" type="ORF">Tci_878867</name>
</gene>
<feature type="compositionally biased region" description="Acidic residues" evidence="1">
    <location>
        <begin position="78"/>
        <end position="102"/>
    </location>
</feature>
<accession>A0A699TBT3</accession>
<dbReference type="EMBL" id="BKCJ011228073">
    <property type="protein sequence ID" value="GFD06898.1"/>
    <property type="molecule type" value="Genomic_DNA"/>
</dbReference>
<protein>
    <submittedName>
        <fullName evidence="2">Uncharacterized protein</fullName>
    </submittedName>
</protein>
<evidence type="ECO:0000256" key="1">
    <source>
        <dbReference type="SAM" id="MobiDB-lite"/>
    </source>
</evidence>
<feature type="compositionally biased region" description="Acidic residues" evidence="1">
    <location>
        <begin position="39"/>
        <end position="57"/>
    </location>
</feature>
<comment type="caution">
    <text evidence="2">The sequence shown here is derived from an EMBL/GenBank/DDBJ whole genome shotgun (WGS) entry which is preliminary data.</text>
</comment>
<feature type="compositionally biased region" description="Basic and acidic residues" evidence="1">
    <location>
        <begin position="1"/>
        <end position="20"/>
    </location>
</feature>
<organism evidence="2">
    <name type="scientific">Tanacetum cinerariifolium</name>
    <name type="common">Dalmatian daisy</name>
    <name type="synonym">Chrysanthemum cinerariifolium</name>
    <dbReference type="NCBI Taxonomy" id="118510"/>
    <lineage>
        <taxon>Eukaryota</taxon>
        <taxon>Viridiplantae</taxon>
        <taxon>Streptophyta</taxon>
        <taxon>Embryophyta</taxon>
        <taxon>Tracheophyta</taxon>
        <taxon>Spermatophyta</taxon>
        <taxon>Magnoliopsida</taxon>
        <taxon>eudicotyledons</taxon>
        <taxon>Gunneridae</taxon>
        <taxon>Pentapetalae</taxon>
        <taxon>asterids</taxon>
        <taxon>campanulids</taxon>
        <taxon>Asterales</taxon>
        <taxon>Asteraceae</taxon>
        <taxon>Asteroideae</taxon>
        <taxon>Anthemideae</taxon>
        <taxon>Anthemidinae</taxon>
        <taxon>Tanacetum</taxon>
    </lineage>
</organism>
<dbReference type="AlphaFoldDB" id="A0A699TBT3"/>
<feature type="non-terminal residue" evidence="2">
    <location>
        <position position="182"/>
    </location>
</feature>
<reference evidence="2" key="1">
    <citation type="journal article" date="2019" name="Sci. Rep.">
        <title>Draft genome of Tanacetum cinerariifolium, the natural source of mosquito coil.</title>
        <authorList>
            <person name="Yamashiro T."/>
            <person name="Shiraishi A."/>
            <person name="Satake H."/>
            <person name="Nakayama K."/>
        </authorList>
    </citation>
    <scope>NUCLEOTIDE SEQUENCE</scope>
</reference>
<name>A0A699TBT3_TANCI</name>